<keyword evidence="2" id="KW-0472">Membrane</keyword>
<feature type="transmembrane region" description="Helical" evidence="2">
    <location>
        <begin position="32"/>
        <end position="50"/>
    </location>
</feature>
<evidence type="ECO:0000256" key="1">
    <source>
        <dbReference type="SAM" id="MobiDB-lite"/>
    </source>
</evidence>
<name>A0A1X7SWK9_AMPQE</name>
<proteinExistence type="predicted"/>
<dbReference type="InParanoid" id="A0A1X7SWK9"/>
<keyword evidence="2" id="KW-0812">Transmembrane</keyword>
<sequence length="273" mass="30148">VARFQKEHRTRLVKHKLQKLQNLAARKERKYCYLKSNLLMGYFILFYLFYRENARLRQIKLNLESRAVSAPPIQTPPAFIRPHLLMNLHVPPSCGPPSLVDRPVGGVNTLTTFPLRGTDTPERATVSSDSRSFPPPPPRPNDPSLTIGRRIIPREAGPDTVISHPPRSSMRRSGSSGGTTSFTLPSIVSSVTVRRPTVAMTPAVNDLAVLSCIRARAQERGRAVGGASRGGGEKRKLETDSMRPPSRKRVLNSLIAPGRLSIRTPPIDGRMGN</sequence>
<feature type="region of interest" description="Disordered" evidence="1">
    <location>
        <begin position="219"/>
        <end position="245"/>
    </location>
</feature>
<evidence type="ECO:0000313" key="3">
    <source>
        <dbReference type="EnsemblMetazoa" id="Aqu2.1.06531_001"/>
    </source>
</evidence>
<feature type="compositionally biased region" description="Low complexity" evidence="1">
    <location>
        <begin position="163"/>
        <end position="181"/>
    </location>
</feature>
<protein>
    <submittedName>
        <fullName evidence="3">Uncharacterized protein</fullName>
    </submittedName>
</protein>
<dbReference type="AlphaFoldDB" id="A0A1X7SWK9"/>
<dbReference type="EnsemblMetazoa" id="Aqu2.1.06531_001">
    <property type="protein sequence ID" value="Aqu2.1.06531_001"/>
    <property type="gene ID" value="Aqu2.1.06531"/>
</dbReference>
<feature type="region of interest" description="Disordered" evidence="1">
    <location>
        <begin position="110"/>
        <end position="181"/>
    </location>
</feature>
<organism evidence="3">
    <name type="scientific">Amphimedon queenslandica</name>
    <name type="common">Sponge</name>
    <dbReference type="NCBI Taxonomy" id="400682"/>
    <lineage>
        <taxon>Eukaryota</taxon>
        <taxon>Metazoa</taxon>
        <taxon>Porifera</taxon>
        <taxon>Demospongiae</taxon>
        <taxon>Heteroscleromorpha</taxon>
        <taxon>Haplosclerida</taxon>
        <taxon>Niphatidae</taxon>
        <taxon>Amphimedon</taxon>
    </lineage>
</organism>
<reference evidence="3" key="1">
    <citation type="submission" date="2017-05" db="UniProtKB">
        <authorList>
            <consortium name="EnsemblMetazoa"/>
        </authorList>
    </citation>
    <scope>IDENTIFICATION</scope>
</reference>
<keyword evidence="2" id="KW-1133">Transmembrane helix</keyword>
<evidence type="ECO:0000256" key="2">
    <source>
        <dbReference type="SAM" id="Phobius"/>
    </source>
</evidence>
<feature type="compositionally biased region" description="Basic and acidic residues" evidence="1">
    <location>
        <begin position="231"/>
        <end position="241"/>
    </location>
</feature>
<accession>A0A1X7SWK9</accession>